<name>A0ACC2PYC4_9HYME</name>
<dbReference type="EMBL" id="CM056741">
    <property type="protein sequence ID" value="KAJ8688599.1"/>
    <property type="molecule type" value="Genomic_DNA"/>
</dbReference>
<proteinExistence type="predicted"/>
<sequence length="194" mass="21402">MEPQREQISGTGAATIFDTDIVVRGRDLFADARALRGALWFSVMRHPEPNLLTRRSIRTVAICVDLSGYRNIGESSCSFSSITGSCTALCVLYCRGRANPESTSSDASKVSEETSSGVRVMRLARYFDGMWAVNLDIGRISFILPYNPNIRVRSNACERADVTSDAVSINELLQPDLFLPAVSVPHIEFVSNYE</sequence>
<gene>
    <name evidence="1" type="ORF">QAD02_024394</name>
</gene>
<evidence type="ECO:0000313" key="1">
    <source>
        <dbReference type="EMBL" id="KAJ8688599.1"/>
    </source>
</evidence>
<reference evidence="1" key="1">
    <citation type="submission" date="2023-04" db="EMBL/GenBank/DDBJ databases">
        <title>A chromosome-level genome assembly of the parasitoid wasp Eretmocerus hayati.</title>
        <authorList>
            <person name="Zhong Y."/>
            <person name="Liu S."/>
            <person name="Liu Y."/>
        </authorList>
    </citation>
    <scope>NUCLEOTIDE SEQUENCE</scope>
    <source>
        <strain evidence="1">ZJU_SS_LIU_2023</strain>
    </source>
</reference>
<organism evidence="1 2">
    <name type="scientific">Eretmocerus hayati</name>
    <dbReference type="NCBI Taxonomy" id="131215"/>
    <lineage>
        <taxon>Eukaryota</taxon>
        <taxon>Metazoa</taxon>
        <taxon>Ecdysozoa</taxon>
        <taxon>Arthropoda</taxon>
        <taxon>Hexapoda</taxon>
        <taxon>Insecta</taxon>
        <taxon>Pterygota</taxon>
        <taxon>Neoptera</taxon>
        <taxon>Endopterygota</taxon>
        <taxon>Hymenoptera</taxon>
        <taxon>Apocrita</taxon>
        <taxon>Proctotrupomorpha</taxon>
        <taxon>Chalcidoidea</taxon>
        <taxon>Aphelinidae</taxon>
        <taxon>Aphelininae</taxon>
        <taxon>Eretmocerus</taxon>
    </lineage>
</organism>
<dbReference type="Proteomes" id="UP001239111">
    <property type="component" value="Chromosome 1"/>
</dbReference>
<keyword evidence="2" id="KW-1185">Reference proteome</keyword>
<protein>
    <submittedName>
        <fullName evidence="1">Uncharacterized protein</fullName>
    </submittedName>
</protein>
<comment type="caution">
    <text evidence="1">The sequence shown here is derived from an EMBL/GenBank/DDBJ whole genome shotgun (WGS) entry which is preliminary data.</text>
</comment>
<evidence type="ECO:0000313" key="2">
    <source>
        <dbReference type="Proteomes" id="UP001239111"/>
    </source>
</evidence>
<accession>A0ACC2PYC4</accession>